<feature type="compositionally biased region" description="Basic residues" evidence="1">
    <location>
        <begin position="267"/>
        <end position="278"/>
    </location>
</feature>
<evidence type="ECO:0000256" key="1">
    <source>
        <dbReference type="SAM" id="MobiDB-lite"/>
    </source>
</evidence>
<comment type="caution">
    <text evidence="2">The sequence shown here is derived from an EMBL/GenBank/DDBJ whole genome shotgun (WGS) entry which is preliminary data.</text>
</comment>
<evidence type="ECO:0000313" key="2">
    <source>
        <dbReference type="EMBL" id="KAF5925305.1"/>
    </source>
</evidence>
<name>A0A7J7FB70_DICBM</name>
<organism evidence="2 3">
    <name type="scientific">Diceros bicornis minor</name>
    <name type="common">South-central black rhinoceros</name>
    <dbReference type="NCBI Taxonomy" id="77932"/>
    <lineage>
        <taxon>Eukaryota</taxon>
        <taxon>Metazoa</taxon>
        <taxon>Chordata</taxon>
        <taxon>Craniata</taxon>
        <taxon>Vertebrata</taxon>
        <taxon>Euteleostomi</taxon>
        <taxon>Mammalia</taxon>
        <taxon>Eutheria</taxon>
        <taxon>Laurasiatheria</taxon>
        <taxon>Perissodactyla</taxon>
        <taxon>Rhinocerotidae</taxon>
        <taxon>Diceros</taxon>
    </lineage>
</organism>
<feature type="compositionally biased region" description="Acidic residues" evidence="1">
    <location>
        <begin position="230"/>
        <end position="241"/>
    </location>
</feature>
<dbReference type="AlphaFoldDB" id="A0A7J7FB70"/>
<feature type="region of interest" description="Disordered" evidence="1">
    <location>
        <begin position="1"/>
        <end position="295"/>
    </location>
</feature>
<dbReference type="Proteomes" id="UP000551758">
    <property type="component" value="Unassembled WGS sequence"/>
</dbReference>
<proteinExistence type="predicted"/>
<reference evidence="2 3" key="1">
    <citation type="journal article" date="2020" name="Mol. Biol. Evol.">
        <title>Interspecific Gene Flow and the Evolution of Specialization in Black and White Rhinoceros.</title>
        <authorList>
            <person name="Moodley Y."/>
            <person name="Westbury M.V."/>
            <person name="Russo I.M."/>
            <person name="Gopalakrishnan S."/>
            <person name="Rakotoarivelo A."/>
            <person name="Olsen R.A."/>
            <person name="Prost S."/>
            <person name="Tunstall T."/>
            <person name="Ryder O.A."/>
            <person name="Dalen L."/>
            <person name="Bruford M.W."/>
        </authorList>
    </citation>
    <scope>NUCLEOTIDE SEQUENCE [LARGE SCALE GENOMIC DNA]</scope>
    <source>
        <strain evidence="2">SBR-YM</strain>
        <tissue evidence="2">Skin</tissue>
    </source>
</reference>
<dbReference type="EMBL" id="JACDTQ010000812">
    <property type="protein sequence ID" value="KAF5925305.1"/>
    <property type="molecule type" value="Genomic_DNA"/>
</dbReference>
<evidence type="ECO:0000313" key="3">
    <source>
        <dbReference type="Proteomes" id="UP000551758"/>
    </source>
</evidence>
<protein>
    <submittedName>
        <fullName evidence="2">Uncharacterized protein</fullName>
    </submittedName>
</protein>
<feature type="compositionally biased region" description="Basic and acidic residues" evidence="1">
    <location>
        <begin position="1"/>
        <end position="25"/>
    </location>
</feature>
<sequence length="295" mass="30900">MAGRGRDSKSVEAPRARAGEVRGRGEPSPSGGRPGNRELAPGPPSPLSQRNPRVGRPPQVETKSRGAGGKVVGGRRGRAAGAGFVRLGLGGLRPAAFPRLRGARQSRGLRGHRRLPGGSGTGSRGRGPLLGRALAPAGSLSASRREGGAPGQPQHPERPGPIPEAALGEKRKEAGTEVAAWGRRSAGGHPNSSGHRKPPQRGPRCSQLERRVPSEERSAPPPPRSAQEESAGEETQPETEELCSFLPSPQPGSPLRAPTNPLNTHPTHTHTHTPKKVPRTCGYHTQTGEGDEHEV</sequence>
<feature type="compositionally biased region" description="Low complexity" evidence="1">
    <location>
        <begin position="126"/>
        <end position="142"/>
    </location>
</feature>
<feature type="compositionally biased region" description="Basic and acidic residues" evidence="1">
    <location>
        <begin position="207"/>
        <end position="218"/>
    </location>
</feature>
<feature type="compositionally biased region" description="Basic residues" evidence="1">
    <location>
        <begin position="101"/>
        <end position="115"/>
    </location>
</feature>
<accession>A0A7J7FB70</accession>
<keyword evidence="3" id="KW-1185">Reference proteome</keyword>
<gene>
    <name evidence="2" type="ORF">HPG69_001749</name>
</gene>